<dbReference type="EMBL" id="UINC01004645">
    <property type="protein sequence ID" value="SVA15852.1"/>
    <property type="molecule type" value="Genomic_DNA"/>
</dbReference>
<proteinExistence type="predicted"/>
<gene>
    <name evidence="1" type="ORF">METZ01_LOCUS68706</name>
</gene>
<name>A0A381TI98_9ZZZZ</name>
<sequence>MKIIKIGPIIFLIGITILQLSCDERTPTEDSSSNYTMTMIAQPVAGDDISGENVGEDILGDIVSTRVSATLKDNEDQAVEGALVSFSSKKDNSPYGQMVPQSGYTDENGTVTALFGDPGDAAAFGESKALLKAEYSENIEVSVQALVDVYPDTLVWPYSISISPSINQIFKTTTPQSSTLTIYVYNKISNPVKFVPVDLTTDIGSFGDAQQKEYSVVTDELGRGTVVFNHNDELGLATITAHYFHEGLNGTKLDSTQVLIGTNYNISLSHYPVSQDSVGNWIIVGEDIVGDRASTRLIGTITDDSGNPVQGEQIIFSAEAQGSSVGTITTTTNVTNSLGKVFAYFDDGETVYQDLGETDDFEGVTCTASIGDITGENNSVQFSVFTESIWPYQLSLNTDVNEITLDNGVTFATIDGTLLNGLSQPVSNVILSFSSDRGYLVSQVTTDNNGDYTLIFHDLGEPSDVGLATITGRITHPGFDTTITEIEYISIITNYSMTLDSYPVSLNGSGNPVLVGEDVAGENSRTRIVATVTDQAGNVVSGQTILFSAEGTGGTDVGSFDAETYVTDNEGKARAYFLDNGFPYEDQLGTEDFEGVSLTAFIGDETGESESVTFSVYDPSDVWPYQLSLNTDVDEIILDNGQTEAVISGRLLNGINTAVSAITLSFSSDRGYITPQVTTDSNGDYSLNFRDLGEPSDVGLATITGSFSHPGFDSTITGVEHISIVTNYSLALEKYSVSMNGSGNPVLVGEDVAGDNARTRIIATVTDPSGNPVQGQLLVFMANVLDDIDVGSFQTTNFTTDGSGKVYVYYLDNETAYQDQSGTQDFEGVNVTVFIGDDTGEREYIQFSVYEESAVWPYQLSLNTDVDEITLDNGQTVANVTGELLNSLNYPVIGVTLNLSSDKGFIVPEIVTDSTGNVSTDFRDQGNQSDVGMADIQCRFAHPGLAPEIVDSVQVFITTHYSITLEQLPVSVDENENIFIVGEDIVDDVAYTLLIATVNDTGGMAVPGVSLNLIILEEDGNDIGSLDFLNQSSNGNGQVQALFTDDGNAHVDIPGSPSFEGVTVKVIYGGEEYQSVQFNVYDSGDVWPYSLFLTTDTDVIHLDAGVTKATVVARLLNGLSNPVRQAQLTYDATLGFISSFGETDTTGTDTVYFQDLGNPDEIGISNITANFSHPGLDETISSNTLNISIEDTTFETCAYVTIPPSAVGEIMVAGGGGVESTIISAEVYDDDGILIDIPTEVRFILGPNIPEGAHLENAASMDTVSAYTNNGIASVSLNSGSAPGPIRITAIVECDSIEFSAVAVPVIIVTGPPHYIEAEWDPSSTEAIGGGLYRVQCAALVYDRHYNPVEDSTYVYWSIEQVLPCETPDVSINGTSLTFNENFQNDQYQGVSFTDLTYSTNGIGDEVRVVAYTWGDDLDGDGVFGDSVGT</sequence>
<accession>A0A381TI98</accession>
<dbReference type="InterPro" id="IPR008964">
    <property type="entry name" value="Invasin/intimin_cell_adhesion"/>
</dbReference>
<protein>
    <recommendedName>
        <fullName evidence="2">Big-1 domain-containing protein</fullName>
    </recommendedName>
</protein>
<evidence type="ECO:0008006" key="2">
    <source>
        <dbReference type="Google" id="ProtNLM"/>
    </source>
</evidence>
<dbReference type="InterPro" id="IPR013783">
    <property type="entry name" value="Ig-like_fold"/>
</dbReference>
<dbReference type="Gene3D" id="2.60.40.10">
    <property type="entry name" value="Immunoglobulins"/>
    <property type="match status" value="3"/>
</dbReference>
<dbReference type="SUPFAM" id="SSF49373">
    <property type="entry name" value="Invasin/intimin cell-adhesion fragments"/>
    <property type="match status" value="3"/>
</dbReference>
<feature type="non-terminal residue" evidence="1">
    <location>
        <position position="1430"/>
    </location>
</feature>
<organism evidence="1">
    <name type="scientific">marine metagenome</name>
    <dbReference type="NCBI Taxonomy" id="408172"/>
    <lineage>
        <taxon>unclassified sequences</taxon>
        <taxon>metagenomes</taxon>
        <taxon>ecological metagenomes</taxon>
    </lineage>
</organism>
<reference evidence="1" key="1">
    <citation type="submission" date="2018-05" db="EMBL/GenBank/DDBJ databases">
        <authorList>
            <person name="Lanie J.A."/>
            <person name="Ng W.-L."/>
            <person name="Kazmierczak K.M."/>
            <person name="Andrzejewski T.M."/>
            <person name="Davidsen T.M."/>
            <person name="Wayne K.J."/>
            <person name="Tettelin H."/>
            <person name="Glass J.I."/>
            <person name="Rusch D."/>
            <person name="Podicherti R."/>
            <person name="Tsui H.-C.T."/>
            <person name="Winkler M.E."/>
        </authorList>
    </citation>
    <scope>NUCLEOTIDE SEQUENCE</scope>
</reference>
<evidence type="ECO:0000313" key="1">
    <source>
        <dbReference type="EMBL" id="SVA15852.1"/>
    </source>
</evidence>